<dbReference type="PANTHER" id="PTHR47796:SF1">
    <property type="entry name" value="OS08G0500800 PROTEIN"/>
    <property type="match status" value="1"/>
</dbReference>
<dbReference type="InterPro" id="IPR036339">
    <property type="entry name" value="PUB-like_dom_sf"/>
</dbReference>
<dbReference type="CDD" id="cd10463">
    <property type="entry name" value="PUB_WLM"/>
    <property type="match status" value="1"/>
</dbReference>
<dbReference type="Gene3D" id="3.10.20.90">
    <property type="entry name" value="Phosphatidylinositol 3-kinase Catalytic Subunit, Chain A, domain 1"/>
    <property type="match status" value="1"/>
</dbReference>
<evidence type="ECO:0000259" key="2">
    <source>
        <dbReference type="PROSITE" id="PS51397"/>
    </source>
</evidence>
<dbReference type="PROSITE" id="PS51397">
    <property type="entry name" value="WLM"/>
    <property type="match status" value="1"/>
</dbReference>
<dbReference type="InterPro" id="IPR018997">
    <property type="entry name" value="PUB_domain"/>
</dbReference>
<dbReference type="InterPro" id="IPR029071">
    <property type="entry name" value="Ubiquitin-like_domsf"/>
</dbReference>
<evidence type="ECO:0000256" key="1">
    <source>
        <dbReference type="SAM" id="MobiDB-lite"/>
    </source>
</evidence>
<sequence length="618" mass="69187">MMQTPEKQLSVTWRGKKFLLDMKQGANLKELGDKLQQLTNVRVDTLRLIIPTNKGSKMLYPFSDEHSYLPLEAASILEGKPIRMMGVPENEVEEVLQSAKTDLRIAGFDEEEKRMRQRILYGRNSFVQLPQGTYIFSEFRTLSIPGIELRPPATEALKLMRRLAADPGIVAIMNKHRWRVGIMTEMAPVGYVGVSPKCLLGFNKNHGEEISLRLRTDDLNGFRKYESIKKTLLHELAHMVYSEHDANFYALDKQLNQEAAALDWTKSKGHTLNGVSPALLAEEEFDNRVSLSRKLGGQDSVFSNARASSVAAAYHRFANTSNNVFRAANTLEEPDPDDSVYTVCQESDSLHAGGKTEVGHADVDSSMKFVDGHKDHNNKFEPDPDDSEGRGAMESESYLVSCESRIIIEPDPDDSEVSKIDVNKESALENLKVPLNEVGPNLFGAVKSTRNLDQPTVILVEPDPDDSQMGDDDNKMMVIAEGISIGETDEPDPDDPELKRIQDPVTAVYDRLQKAMEILRSEVNPLDAGAVVQTLCKIVRNVIEHPNEVKFRKIRKANAVIQRNILHYGAASEILHLVGFSEDVVFDEKGEAETYLVLKRNDPGLMWLVKSSLESFHT</sequence>
<feature type="region of interest" description="Disordered" evidence="1">
    <location>
        <begin position="371"/>
        <end position="394"/>
    </location>
</feature>
<protein>
    <recommendedName>
        <fullName evidence="2">WLM domain-containing protein</fullName>
    </recommendedName>
</protein>
<dbReference type="Pfam" id="PF09409">
    <property type="entry name" value="PUB"/>
    <property type="match status" value="1"/>
</dbReference>
<dbReference type="InterPro" id="IPR013536">
    <property type="entry name" value="WLM_dom"/>
</dbReference>
<reference evidence="3 4" key="1">
    <citation type="submission" date="2024-11" db="EMBL/GenBank/DDBJ databases">
        <title>A near-complete genome assembly of Cinchona calisaya.</title>
        <authorList>
            <person name="Lian D.C."/>
            <person name="Zhao X.W."/>
            <person name="Wei L."/>
        </authorList>
    </citation>
    <scope>NUCLEOTIDE SEQUENCE [LARGE SCALE GENOMIC DNA]</scope>
    <source>
        <tissue evidence="3">Nenye</tissue>
    </source>
</reference>
<feature type="domain" description="WLM" evidence="2">
    <location>
        <begin position="132"/>
        <end position="318"/>
    </location>
</feature>
<gene>
    <name evidence="3" type="ORF">ACH5RR_037103</name>
</gene>
<feature type="compositionally biased region" description="Basic and acidic residues" evidence="1">
    <location>
        <begin position="371"/>
        <end position="393"/>
    </location>
</feature>
<organism evidence="3 4">
    <name type="scientific">Cinchona calisaya</name>
    <dbReference type="NCBI Taxonomy" id="153742"/>
    <lineage>
        <taxon>Eukaryota</taxon>
        <taxon>Viridiplantae</taxon>
        <taxon>Streptophyta</taxon>
        <taxon>Embryophyta</taxon>
        <taxon>Tracheophyta</taxon>
        <taxon>Spermatophyta</taxon>
        <taxon>Magnoliopsida</taxon>
        <taxon>eudicotyledons</taxon>
        <taxon>Gunneridae</taxon>
        <taxon>Pentapetalae</taxon>
        <taxon>asterids</taxon>
        <taxon>lamiids</taxon>
        <taxon>Gentianales</taxon>
        <taxon>Rubiaceae</taxon>
        <taxon>Cinchonoideae</taxon>
        <taxon>Cinchoneae</taxon>
        <taxon>Cinchona</taxon>
    </lineage>
</organism>
<dbReference type="Proteomes" id="UP001630127">
    <property type="component" value="Unassembled WGS sequence"/>
</dbReference>
<dbReference type="SUPFAM" id="SSF54236">
    <property type="entry name" value="Ubiquitin-like"/>
    <property type="match status" value="1"/>
</dbReference>
<dbReference type="AlphaFoldDB" id="A0ABD2Y9K3"/>
<accession>A0ABD2Y9K3</accession>
<comment type="caution">
    <text evidence="3">The sequence shown here is derived from an EMBL/GenBank/DDBJ whole genome shotgun (WGS) entry which is preliminary data.</text>
</comment>
<dbReference type="SUPFAM" id="SSF143503">
    <property type="entry name" value="PUG domain-like"/>
    <property type="match status" value="1"/>
</dbReference>
<dbReference type="PANTHER" id="PTHR47796">
    <property type="entry name" value="ZINC METALLOPROTEINASE-LIKE PROTEIN"/>
    <property type="match status" value="1"/>
</dbReference>
<keyword evidence="4" id="KW-1185">Reference proteome</keyword>
<name>A0ABD2Y9K3_9GENT</name>
<evidence type="ECO:0000313" key="3">
    <source>
        <dbReference type="EMBL" id="KAL3502654.1"/>
    </source>
</evidence>
<dbReference type="Gene3D" id="1.20.58.2190">
    <property type="match status" value="1"/>
</dbReference>
<evidence type="ECO:0000313" key="4">
    <source>
        <dbReference type="Proteomes" id="UP001630127"/>
    </source>
</evidence>
<dbReference type="SMART" id="SM00580">
    <property type="entry name" value="PUG"/>
    <property type="match status" value="1"/>
</dbReference>
<dbReference type="Pfam" id="PF08325">
    <property type="entry name" value="WLM"/>
    <property type="match status" value="1"/>
</dbReference>
<proteinExistence type="predicted"/>
<dbReference type="EMBL" id="JBJUIK010000015">
    <property type="protein sequence ID" value="KAL3502654.1"/>
    <property type="molecule type" value="Genomic_DNA"/>
</dbReference>